<keyword evidence="2 5" id="KW-0812">Transmembrane</keyword>
<dbReference type="OrthoDB" id="9788219at2"/>
<name>A0A4Q7V6C9_9BURK</name>
<comment type="subcellular location">
    <subcellularLocation>
        <location evidence="5">Cell inner membrane</location>
        <topology evidence="5">Multi-pass membrane protein</topology>
    </subcellularLocation>
</comment>
<reference evidence="6 7" key="1">
    <citation type="submission" date="2019-02" db="EMBL/GenBank/DDBJ databases">
        <title>Genomic Encyclopedia of Type Strains, Phase IV (KMG-IV): sequencing the most valuable type-strain genomes for metagenomic binning, comparative biology and taxonomic classification.</title>
        <authorList>
            <person name="Goeker M."/>
        </authorList>
    </citation>
    <scope>NUCLEOTIDE SEQUENCE [LARGE SCALE GENOMIC DNA]</scope>
    <source>
        <strain evidence="6 7">DSM 19570</strain>
    </source>
</reference>
<dbReference type="RefSeq" id="WP_130434889.1">
    <property type="nucleotide sequence ID" value="NZ_SHKP01000011.1"/>
</dbReference>
<dbReference type="PANTHER" id="PTHR36917:SF1">
    <property type="entry name" value="INNER MEMBRANE-SPANNING PROTEIN YCIB"/>
    <property type="match status" value="1"/>
</dbReference>
<keyword evidence="3 5" id="KW-1133">Transmembrane helix</keyword>
<keyword evidence="4 5" id="KW-0472">Membrane</keyword>
<keyword evidence="5" id="KW-0997">Cell inner membrane</keyword>
<evidence type="ECO:0000256" key="1">
    <source>
        <dbReference type="ARBA" id="ARBA00022475"/>
    </source>
</evidence>
<dbReference type="GO" id="GO:0005886">
    <property type="term" value="C:plasma membrane"/>
    <property type="evidence" value="ECO:0007669"/>
    <property type="project" value="UniProtKB-SubCell"/>
</dbReference>
<evidence type="ECO:0000256" key="2">
    <source>
        <dbReference type="ARBA" id="ARBA00022692"/>
    </source>
</evidence>
<comment type="function">
    <text evidence="5">Plays a role in cell envelope biogenesis, maintenance of cell envelope integrity and membrane homeostasis.</text>
</comment>
<dbReference type="NCBIfam" id="NF001325">
    <property type="entry name" value="PRK00259.1-3"/>
    <property type="match status" value="1"/>
</dbReference>
<sequence>MKLLLDFLPILLFFVAFRIAEGNADAAAAFASQHFGFLVSGGTVGPKEAPVLLATLVVIVATFAQIGWLLARRKKVDTMLWVSLGLVTVLGGLTVWFHNDTFIKWKPTLLYWVMGLVFWGSQAIFRKNLLQVLLGAQMELPAAVWRSLNLMWIGFFAFLGLLNLYVAYSYETATWVNFKVFGTTGLLLLFTLVQGLYLSRHMKAEDEAGK</sequence>
<gene>
    <name evidence="5" type="primary">yciB</name>
    <name evidence="6" type="ORF">EV670_3674</name>
</gene>
<evidence type="ECO:0000256" key="4">
    <source>
        <dbReference type="ARBA" id="ARBA00023136"/>
    </source>
</evidence>
<evidence type="ECO:0000256" key="5">
    <source>
        <dbReference type="HAMAP-Rule" id="MF_00189"/>
    </source>
</evidence>
<evidence type="ECO:0000313" key="6">
    <source>
        <dbReference type="EMBL" id="RZT91404.1"/>
    </source>
</evidence>
<protein>
    <recommendedName>
        <fullName evidence="5">Inner membrane-spanning protein YciB</fullName>
    </recommendedName>
</protein>
<dbReference type="InterPro" id="IPR006008">
    <property type="entry name" value="YciB"/>
</dbReference>
<dbReference type="Pfam" id="PF04279">
    <property type="entry name" value="IspA"/>
    <property type="match status" value="1"/>
</dbReference>
<comment type="caution">
    <text evidence="6">The sequence shown here is derived from an EMBL/GenBank/DDBJ whole genome shotgun (WGS) entry which is preliminary data.</text>
</comment>
<dbReference type="HAMAP" id="MF_00189">
    <property type="entry name" value="YciB"/>
    <property type="match status" value="1"/>
</dbReference>
<feature type="transmembrane region" description="Helical" evidence="5">
    <location>
        <begin position="78"/>
        <end position="97"/>
    </location>
</feature>
<feature type="transmembrane region" description="Helical" evidence="5">
    <location>
        <begin position="109"/>
        <end position="129"/>
    </location>
</feature>
<dbReference type="Proteomes" id="UP000293671">
    <property type="component" value="Unassembled WGS sequence"/>
</dbReference>
<dbReference type="PANTHER" id="PTHR36917">
    <property type="entry name" value="INTRACELLULAR SEPTATION PROTEIN A-RELATED"/>
    <property type="match status" value="1"/>
</dbReference>
<dbReference type="AlphaFoldDB" id="A0A4Q7V6C9"/>
<keyword evidence="7" id="KW-1185">Reference proteome</keyword>
<feature type="transmembrane region" description="Helical" evidence="5">
    <location>
        <begin position="50"/>
        <end position="71"/>
    </location>
</feature>
<evidence type="ECO:0000313" key="7">
    <source>
        <dbReference type="Proteomes" id="UP000293671"/>
    </source>
</evidence>
<feature type="transmembrane region" description="Helical" evidence="5">
    <location>
        <begin position="150"/>
        <end position="168"/>
    </location>
</feature>
<keyword evidence="1 5" id="KW-1003">Cell membrane</keyword>
<comment type="similarity">
    <text evidence="5">Belongs to the YciB family.</text>
</comment>
<feature type="transmembrane region" description="Helical" evidence="5">
    <location>
        <begin position="180"/>
        <end position="198"/>
    </location>
</feature>
<dbReference type="EMBL" id="SHKP01000011">
    <property type="protein sequence ID" value="RZT91404.1"/>
    <property type="molecule type" value="Genomic_DNA"/>
</dbReference>
<accession>A0A4Q7V6C9</accession>
<evidence type="ECO:0000256" key="3">
    <source>
        <dbReference type="ARBA" id="ARBA00022989"/>
    </source>
</evidence>
<organism evidence="6 7">
    <name type="scientific">Rivibacter subsaxonicus</name>
    <dbReference type="NCBI Taxonomy" id="457575"/>
    <lineage>
        <taxon>Bacteria</taxon>
        <taxon>Pseudomonadati</taxon>
        <taxon>Pseudomonadota</taxon>
        <taxon>Betaproteobacteria</taxon>
        <taxon>Burkholderiales</taxon>
        <taxon>Rivibacter</taxon>
    </lineage>
</organism>
<proteinExistence type="inferred from homology"/>